<evidence type="ECO:0000259" key="2">
    <source>
        <dbReference type="PROSITE" id="PS51834"/>
    </source>
</evidence>
<evidence type="ECO:0000313" key="3">
    <source>
        <dbReference type="EMBL" id="KAL1892930.1"/>
    </source>
</evidence>
<feature type="compositionally biased region" description="Low complexity" evidence="1">
    <location>
        <begin position="375"/>
        <end position="388"/>
    </location>
</feature>
<dbReference type="Proteomes" id="UP001583280">
    <property type="component" value="Unassembled WGS sequence"/>
</dbReference>
<dbReference type="InterPro" id="IPR037520">
    <property type="entry name" value="Folliculin/SMCR8_longin"/>
</dbReference>
<feature type="region of interest" description="Disordered" evidence="1">
    <location>
        <begin position="61"/>
        <end position="217"/>
    </location>
</feature>
<dbReference type="Pfam" id="PF11704">
    <property type="entry name" value="Folliculin"/>
    <property type="match status" value="1"/>
</dbReference>
<dbReference type="PANTHER" id="PTHR31441:SF2">
    <property type="entry name" value="FOLLICULIN"/>
    <property type="match status" value="1"/>
</dbReference>
<protein>
    <recommendedName>
        <fullName evidence="2">UDENN FLCN/SMCR8-type domain-containing protein</fullName>
    </recommendedName>
</protein>
<dbReference type="EMBL" id="JAWDJO010000120">
    <property type="protein sequence ID" value="KAL1892930.1"/>
    <property type="molecule type" value="Genomic_DNA"/>
</dbReference>
<feature type="compositionally biased region" description="Low complexity" evidence="1">
    <location>
        <begin position="178"/>
        <end position="216"/>
    </location>
</feature>
<name>A0ABR3YX14_9PEZI</name>
<dbReference type="InterPro" id="IPR037521">
    <property type="entry name" value="FLCN/SMCR8_DENN"/>
</dbReference>
<feature type="compositionally biased region" description="Basic and acidic residues" evidence="1">
    <location>
        <begin position="109"/>
        <end position="131"/>
    </location>
</feature>
<feature type="compositionally biased region" description="Polar residues" evidence="1">
    <location>
        <begin position="61"/>
        <end position="75"/>
    </location>
</feature>
<feature type="compositionally biased region" description="Low complexity" evidence="1">
    <location>
        <begin position="86"/>
        <end position="102"/>
    </location>
</feature>
<feature type="compositionally biased region" description="Gly residues" evidence="1">
    <location>
        <begin position="402"/>
        <end position="412"/>
    </location>
</feature>
<dbReference type="PROSITE" id="PS51834">
    <property type="entry name" value="DENN_FLCN_SMCR8"/>
    <property type="match status" value="1"/>
</dbReference>
<comment type="caution">
    <text evidence="3">The sequence shown here is derived from an EMBL/GenBank/DDBJ whole genome shotgun (WGS) entry which is preliminary data.</text>
</comment>
<feature type="compositionally biased region" description="Pro residues" evidence="1">
    <location>
        <begin position="359"/>
        <end position="371"/>
    </location>
</feature>
<feature type="region of interest" description="Disordered" evidence="1">
    <location>
        <begin position="345"/>
        <end position="412"/>
    </location>
</feature>
<evidence type="ECO:0000313" key="4">
    <source>
        <dbReference type="Proteomes" id="UP001583280"/>
    </source>
</evidence>
<gene>
    <name evidence="3" type="ORF">Cpir12675_004339</name>
</gene>
<feature type="domain" description="UDENN FLCN/SMCR8-type" evidence="2">
    <location>
        <begin position="211"/>
        <end position="455"/>
    </location>
</feature>
<evidence type="ECO:0000256" key="1">
    <source>
        <dbReference type="SAM" id="MobiDB-lite"/>
    </source>
</evidence>
<dbReference type="PANTHER" id="PTHR31441">
    <property type="entry name" value="FOLLICULIN FAMILY MEMBER"/>
    <property type="match status" value="1"/>
</dbReference>
<proteinExistence type="predicted"/>
<feature type="compositionally biased region" description="Basic and acidic residues" evidence="1">
    <location>
        <begin position="76"/>
        <end position="85"/>
    </location>
</feature>
<organism evidence="3 4">
    <name type="scientific">Ceratocystis pirilliformis</name>
    <dbReference type="NCBI Taxonomy" id="259994"/>
    <lineage>
        <taxon>Eukaryota</taxon>
        <taxon>Fungi</taxon>
        <taxon>Dikarya</taxon>
        <taxon>Ascomycota</taxon>
        <taxon>Pezizomycotina</taxon>
        <taxon>Sordariomycetes</taxon>
        <taxon>Hypocreomycetidae</taxon>
        <taxon>Microascales</taxon>
        <taxon>Ceratocystidaceae</taxon>
        <taxon>Ceratocystis</taxon>
    </lineage>
</organism>
<keyword evidence="4" id="KW-1185">Reference proteome</keyword>
<sequence length="455" mass="49139">MLTPNIQLCLAHYCDTHGPTPLIVTEGAKVSCSTCYEGNTPLLMTGDVAPVDSPVLEQSLRRLSTTSHKPWSSQSSDEHHTRDTLIRSSTTTPSSRGSISPTETTPPDSPRRNEPQRRDSGFRKTYDENVTRRAGPCDNCALSVPPNIHQAAGNDDGRAPVLRSTLPYSKMPSGWQNSPPSSTESAASDSEADEALSSSTRQRTSTSRASMSSSRSPVGGHVHYMKYISTKEPLQPSSFSIVREACIRTLSFETLPRGPVSRLGSIPGFVTTHSAGYAASGGPIFFGDPVAGYTTAYIFRISDVHARGHKRIYAFMAISTHGERQVMQKFEYLARRFRQMAASIQQMAENEAEKATDPSPSPVLAPGPFVPPTLTSQFDTSSSTGSSTVAERDRGGSSFLSSGGGGLTRRMGAGGPGVSLKARGLAELVGQPDFFYQMHSSFAKLLYEMEHNKYN</sequence>
<reference evidence="3 4" key="1">
    <citation type="journal article" date="2024" name="IMA Fungus">
        <title>IMA Genome - F19 : A genome assembly and annotation guide to empower mycologists, including annotated draft genome sequences of Ceratocystis pirilliformis, Diaporthe australafricana, Fusarium ophioides, Paecilomyces lecythidis, and Sporothrix stenoceras.</title>
        <authorList>
            <person name="Aylward J."/>
            <person name="Wilson A.M."/>
            <person name="Visagie C.M."/>
            <person name="Spraker J."/>
            <person name="Barnes I."/>
            <person name="Buitendag C."/>
            <person name="Ceriani C."/>
            <person name="Del Mar Angel L."/>
            <person name="du Plessis D."/>
            <person name="Fuchs T."/>
            <person name="Gasser K."/>
            <person name="Kramer D."/>
            <person name="Li W."/>
            <person name="Munsamy K."/>
            <person name="Piso A."/>
            <person name="Price J.L."/>
            <person name="Sonnekus B."/>
            <person name="Thomas C."/>
            <person name="van der Nest A."/>
            <person name="van Dijk A."/>
            <person name="van Heerden A."/>
            <person name="van Vuuren N."/>
            <person name="Yilmaz N."/>
            <person name="Duong T.A."/>
            <person name="van der Merwe N.A."/>
            <person name="Wingfield M.J."/>
            <person name="Wingfield B.D."/>
        </authorList>
    </citation>
    <scope>NUCLEOTIDE SEQUENCE [LARGE SCALE GENOMIC DNA]</scope>
    <source>
        <strain evidence="3 4">CMW 12675</strain>
    </source>
</reference>
<dbReference type="InterPro" id="IPR021713">
    <property type="entry name" value="Folliculin"/>
</dbReference>
<accession>A0ABR3YX14</accession>